<dbReference type="PROSITE" id="PS51073">
    <property type="entry name" value="RPEL"/>
    <property type="match status" value="2"/>
</dbReference>
<dbReference type="InterPro" id="IPR043451">
    <property type="entry name" value="Myocardin-like"/>
</dbReference>
<feature type="region of interest" description="Disordered" evidence="5">
    <location>
        <begin position="1"/>
        <end position="118"/>
    </location>
</feature>
<protein>
    <recommendedName>
        <fullName evidence="8">RPEL repeat protein</fullName>
    </recommendedName>
</protein>
<keyword evidence="3" id="KW-0539">Nucleus</keyword>
<dbReference type="PANTHER" id="PTHR22793:SF12">
    <property type="entry name" value="MYOCARDIN-RELATED TRANSCRIPTION FACTOR, ISOFORM H"/>
    <property type="match status" value="1"/>
</dbReference>
<dbReference type="InterPro" id="IPR004018">
    <property type="entry name" value="RPEL_repeat"/>
</dbReference>
<reference evidence="6 7" key="1">
    <citation type="journal article" date="2024" name="IMA Fungus">
        <title>IMA Genome - F19 : A genome assembly and annotation guide to empower mycologists, including annotated draft genome sequences of Ceratocystis pirilliformis, Diaporthe australafricana, Fusarium ophioides, Paecilomyces lecythidis, and Sporothrix stenoceras.</title>
        <authorList>
            <person name="Aylward J."/>
            <person name="Wilson A.M."/>
            <person name="Visagie C.M."/>
            <person name="Spraker J."/>
            <person name="Barnes I."/>
            <person name="Buitendag C."/>
            <person name="Ceriani C."/>
            <person name="Del Mar Angel L."/>
            <person name="du Plessis D."/>
            <person name="Fuchs T."/>
            <person name="Gasser K."/>
            <person name="Kramer D."/>
            <person name="Li W."/>
            <person name="Munsamy K."/>
            <person name="Piso A."/>
            <person name="Price J.L."/>
            <person name="Sonnekus B."/>
            <person name="Thomas C."/>
            <person name="van der Nest A."/>
            <person name="van Dijk A."/>
            <person name="van Heerden A."/>
            <person name="van Vuuren N."/>
            <person name="Yilmaz N."/>
            <person name="Duong T.A."/>
            <person name="van der Merwe N.A."/>
            <person name="Wingfield M.J."/>
            <person name="Wingfield B.D."/>
        </authorList>
    </citation>
    <scope>NUCLEOTIDE SEQUENCE [LARGE SCALE GENOMIC DNA]</scope>
    <source>
        <strain evidence="6 7">CMW 5346</strain>
    </source>
</reference>
<evidence type="ECO:0000256" key="3">
    <source>
        <dbReference type="ARBA" id="ARBA00023242"/>
    </source>
</evidence>
<feature type="compositionally biased region" description="Basic and acidic residues" evidence="5">
    <location>
        <begin position="62"/>
        <end position="118"/>
    </location>
</feature>
<dbReference type="SMART" id="SM00707">
    <property type="entry name" value="RPEL"/>
    <property type="match status" value="2"/>
</dbReference>
<evidence type="ECO:0000256" key="1">
    <source>
        <dbReference type="ARBA" id="ARBA00004123"/>
    </source>
</evidence>
<comment type="caution">
    <text evidence="6">The sequence shown here is derived from an EMBL/GenBank/DDBJ whole genome shotgun (WGS) entry which is preliminary data.</text>
</comment>
<proteinExistence type="predicted"/>
<organism evidence="6 7">
    <name type="scientific">Sporothrix stenoceras</name>
    <dbReference type="NCBI Taxonomy" id="5173"/>
    <lineage>
        <taxon>Eukaryota</taxon>
        <taxon>Fungi</taxon>
        <taxon>Dikarya</taxon>
        <taxon>Ascomycota</taxon>
        <taxon>Pezizomycotina</taxon>
        <taxon>Sordariomycetes</taxon>
        <taxon>Sordariomycetidae</taxon>
        <taxon>Ophiostomatales</taxon>
        <taxon>Ophiostomataceae</taxon>
        <taxon>Sporothrix</taxon>
    </lineage>
</organism>
<accession>A0ABR3YYU2</accession>
<evidence type="ECO:0000256" key="4">
    <source>
        <dbReference type="PROSITE-ProRule" id="PRU00401"/>
    </source>
</evidence>
<name>A0ABR3YYU2_9PEZI</name>
<feature type="compositionally biased region" description="Polar residues" evidence="5">
    <location>
        <begin position="1"/>
        <end position="15"/>
    </location>
</feature>
<dbReference type="EMBL" id="JAWCUI010000041">
    <property type="protein sequence ID" value="KAL1892903.1"/>
    <property type="molecule type" value="Genomic_DNA"/>
</dbReference>
<keyword evidence="7" id="KW-1185">Reference proteome</keyword>
<dbReference type="Gene3D" id="6.10.150.10">
    <property type="match status" value="1"/>
</dbReference>
<keyword evidence="2" id="KW-0677">Repeat</keyword>
<feature type="repeat" description="RPEL" evidence="4">
    <location>
        <begin position="27"/>
        <end position="52"/>
    </location>
</feature>
<evidence type="ECO:0000313" key="6">
    <source>
        <dbReference type="EMBL" id="KAL1892903.1"/>
    </source>
</evidence>
<sequence>MTDQTSSAAVDQTPISPVRPANPVRRNSLEQHLQNRPNREELVQKNILPDSTAAPGLQAHQKKLEKSMRADSLNDKISNRPSPEELIKKGVLDEDPRSPEERYEEAIEEEYAKREGGA</sequence>
<dbReference type="PANTHER" id="PTHR22793">
    <property type="entry name" value="MYOCARDIN-RELATED TRANSCRIPTION FACTOR-RELATED"/>
    <property type="match status" value="1"/>
</dbReference>
<evidence type="ECO:0008006" key="8">
    <source>
        <dbReference type="Google" id="ProtNLM"/>
    </source>
</evidence>
<feature type="repeat" description="RPEL" evidence="4">
    <location>
        <begin position="71"/>
        <end position="96"/>
    </location>
</feature>
<evidence type="ECO:0000256" key="2">
    <source>
        <dbReference type="ARBA" id="ARBA00022737"/>
    </source>
</evidence>
<evidence type="ECO:0000313" key="7">
    <source>
        <dbReference type="Proteomes" id="UP001583186"/>
    </source>
</evidence>
<dbReference type="Proteomes" id="UP001583186">
    <property type="component" value="Unassembled WGS sequence"/>
</dbReference>
<evidence type="ECO:0000256" key="5">
    <source>
        <dbReference type="SAM" id="MobiDB-lite"/>
    </source>
</evidence>
<comment type="subcellular location">
    <subcellularLocation>
        <location evidence="1">Nucleus</location>
    </subcellularLocation>
</comment>
<gene>
    <name evidence="6" type="ORF">Sste5346_006796</name>
</gene>
<dbReference type="Pfam" id="PF02755">
    <property type="entry name" value="RPEL"/>
    <property type="match status" value="2"/>
</dbReference>